<proteinExistence type="predicted"/>
<reference evidence="1" key="2">
    <citation type="journal article" date="2015" name="Fish Shellfish Immunol.">
        <title>Early steps in the European eel (Anguilla anguilla)-Vibrio vulnificus interaction in the gills: Role of the RtxA13 toxin.</title>
        <authorList>
            <person name="Callol A."/>
            <person name="Pajuelo D."/>
            <person name="Ebbesson L."/>
            <person name="Teles M."/>
            <person name="MacKenzie S."/>
            <person name="Amaro C."/>
        </authorList>
    </citation>
    <scope>NUCLEOTIDE SEQUENCE</scope>
</reference>
<name>A0A0E9VLJ5_ANGAN</name>
<protein>
    <submittedName>
        <fullName evidence="1">Uncharacterized protein</fullName>
    </submittedName>
</protein>
<organism evidence="1">
    <name type="scientific">Anguilla anguilla</name>
    <name type="common">European freshwater eel</name>
    <name type="synonym">Muraena anguilla</name>
    <dbReference type="NCBI Taxonomy" id="7936"/>
    <lineage>
        <taxon>Eukaryota</taxon>
        <taxon>Metazoa</taxon>
        <taxon>Chordata</taxon>
        <taxon>Craniata</taxon>
        <taxon>Vertebrata</taxon>
        <taxon>Euteleostomi</taxon>
        <taxon>Actinopterygii</taxon>
        <taxon>Neopterygii</taxon>
        <taxon>Teleostei</taxon>
        <taxon>Anguilliformes</taxon>
        <taxon>Anguillidae</taxon>
        <taxon>Anguilla</taxon>
    </lineage>
</organism>
<sequence length="31" mass="3568">MQHWLHPTQSHTQQNTTLLKSLGGFTTAFQK</sequence>
<dbReference type="AlphaFoldDB" id="A0A0E9VLJ5"/>
<dbReference type="EMBL" id="GBXM01029573">
    <property type="protein sequence ID" value="JAH79004.1"/>
    <property type="molecule type" value="Transcribed_RNA"/>
</dbReference>
<accession>A0A0E9VLJ5</accession>
<reference evidence="1" key="1">
    <citation type="submission" date="2014-11" db="EMBL/GenBank/DDBJ databases">
        <authorList>
            <person name="Amaro Gonzalez C."/>
        </authorList>
    </citation>
    <scope>NUCLEOTIDE SEQUENCE</scope>
</reference>
<evidence type="ECO:0000313" key="1">
    <source>
        <dbReference type="EMBL" id="JAH79004.1"/>
    </source>
</evidence>